<feature type="compositionally biased region" description="Polar residues" evidence="1">
    <location>
        <begin position="15"/>
        <end position="28"/>
    </location>
</feature>
<dbReference type="Proteomes" id="UP001147782">
    <property type="component" value="Unassembled WGS sequence"/>
</dbReference>
<keyword evidence="3" id="KW-1185">Reference proteome</keyword>
<evidence type="ECO:0000313" key="3">
    <source>
        <dbReference type="Proteomes" id="UP001147782"/>
    </source>
</evidence>
<reference evidence="2" key="2">
    <citation type="journal article" date="2023" name="IMA Fungus">
        <title>Comparative genomic study of the Penicillium genus elucidates a diverse pangenome and 15 lateral gene transfer events.</title>
        <authorList>
            <person name="Petersen C."/>
            <person name="Sorensen T."/>
            <person name="Nielsen M.R."/>
            <person name="Sondergaard T.E."/>
            <person name="Sorensen J.L."/>
            <person name="Fitzpatrick D.A."/>
            <person name="Frisvad J.C."/>
            <person name="Nielsen K.L."/>
        </authorList>
    </citation>
    <scope>NUCLEOTIDE SEQUENCE</scope>
    <source>
        <strain evidence="2">IBT 29864</strain>
    </source>
</reference>
<organism evidence="2 3">
    <name type="scientific">Penicillium cataractarum</name>
    <dbReference type="NCBI Taxonomy" id="2100454"/>
    <lineage>
        <taxon>Eukaryota</taxon>
        <taxon>Fungi</taxon>
        <taxon>Dikarya</taxon>
        <taxon>Ascomycota</taxon>
        <taxon>Pezizomycotina</taxon>
        <taxon>Eurotiomycetes</taxon>
        <taxon>Eurotiomycetidae</taxon>
        <taxon>Eurotiales</taxon>
        <taxon>Aspergillaceae</taxon>
        <taxon>Penicillium</taxon>
    </lineage>
</organism>
<sequence>MEARLGRLQGRGSISRGSTLDRASQGHQGQVLKQMAPRLNCRSVPMKHTSCIWHHVKRRAVCSFVEKFNVKRASQKEAGIEEVSPTLSLHVVCRSVGWAASD</sequence>
<reference evidence="2" key="1">
    <citation type="submission" date="2022-11" db="EMBL/GenBank/DDBJ databases">
        <authorList>
            <person name="Petersen C."/>
        </authorList>
    </citation>
    <scope>NUCLEOTIDE SEQUENCE</scope>
    <source>
        <strain evidence="2">IBT 29864</strain>
    </source>
</reference>
<accession>A0A9W9VWR2</accession>
<dbReference type="RefSeq" id="XP_056561416.1">
    <property type="nucleotide sequence ID" value="XM_056694687.1"/>
</dbReference>
<proteinExistence type="predicted"/>
<evidence type="ECO:0000256" key="1">
    <source>
        <dbReference type="SAM" id="MobiDB-lite"/>
    </source>
</evidence>
<feature type="region of interest" description="Disordered" evidence="1">
    <location>
        <begin position="1"/>
        <end position="34"/>
    </location>
</feature>
<dbReference type="EMBL" id="JAPZBS010000001">
    <property type="protein sequence ID" value="KAJ5390688.1"/>
    <property type="molecule type" value="Genomic_DNA"/>
</dbReference>
<dbReference type="GeneID" id="81433864"/>
<name>A0A9W9VWR2_9EURO</name>
<gene>
    <name evidence="2" type="ORF">N7496_001756</name>
</gene>
<protein>
    <submittedName>
        <fullName evidence="2">Uncharacterized protein</fullName>
    </submittedName>
</protein>
<evidence type="ECO:0000313" key="2">
    <source>
        <dbReference type="EMBL" id="KAJ5390688.1"/>
    </source>
</evidence>
<comment type="caution">
    <text evidence="2">The sequence shown here is derived from an EMBL/GenBank/DDBJ whole genome shotgun (WGS) entry which is preliminary data.</text>
</comment>
<dbReference type="AlphaFoldDB" id="A0A9W9VWR2"/>